<evidence type="ECO:0000313" key="1">
    <source>
        <dbReference type="EMBL" id="GMQ28383.1"/>
    </source>
</evidence>
<name>A0ABQ6PKW6_9BACT</name>
<dbReference type="EMBL" id="BTPD01000003">
    <property type="protein sequence ID" value="GMQ28383.1"/>
    <property type="molecule type" value="Genomic_DNA"/>
</dbReference>
<accession>A0ABQ6PKW6</accession>
<proteinExistence type="predicted"/>
<reference evidence="1 2" key="1">
    <citation type="submission" date="2023-08" db="EMBL/GenBank/DDBJ databases">
        <title>Draft genome sequence of Algoriphagus confluentis.</title>
        <authorList>
            <person name="Takatani N."/>
            <person name="Hosokawa M."/>
            <person name="Sawabe T."/>
        </authorList>
    </citation>
    <scope>NUCLEOTIDE SEQUENCE [LARGE SCALE GENOMIC DNA]</scope>
    <source>
        <strain evidence="1 2">NBRC 111222</strain>
    </source>
</reference>
<sequence>MLTIKISIFFLAIRFFSGRSLGVSRARLTGGASTQGKDPDQKCNGSDSFHVFKVRFLIVSPTLSEDILPLD</sequence>
<keyword evidence="2" id="KW-1185">Reference proteome</keyword>
<organism evidence="1 2">
    <name type="scientific">Algoriphagus confluentis</name>
    <dbReference type="NCBI Taxonomy" id="1697556"/>
    <lineage>
        <taxon>Bacteria</taxon>
        <taxon>Pseudomonadati</taxon>
        <taxon>Bacteroidota</taxon>
        <taxon>Cytophagia</taxon>
        <taxon>Cytophagales</taxon>
        <taxon>Cyclobacteriaceae</taxon>
        <taxon>Algoriphagus</taxon>
    </lineage>
</organism>
<dbReference type="Proteomes" id="UP001338309">
    <property type="component" value="Unassembled WGS sequence"/>
</dbReference>
<gene>
    <name evidence="1" type="ORF">Aconfl_10260</name>
</gene>
<evidence type="ECO:0008006" key="3">
    <source>
        <dbReference type="Google" id="ProtNLM"/>
    </source>
</evidence>
<comment type="caution">
    <text evidence="1">The sequence shown here is derived from an EMBL/GenBank/DDBJ whole genome shotgun (WGS) entry which is preliminary data.</text>
</comment>
<evidence type="ECO:0000313" key="2">
    <source>
        <dbReference type="Proteomes" id="UP001338309"/>
    </source>
</evidence>
<protein>
    <recommendedName>
        <fullName evidence="3">Secreted protein</fullName>
    </recommendedName>
</protein>